<protein>
    <submittedName>
        <fullName evidence="1">Uncharacterized protein</fullName>
    </submittedName>
</protein>
<reference evidence="2" key="2">
    <citation type="submission" date="2015-01" db="EMBL/GenBank/DDBJ databases">
        <title>Evolutionary Origins and Diversification of the Mycorrhizal Mutualists.</title>
        <authorList>
            <consortium name="DOE Joint Genome Institute"/>
            <consortium name="Mycorrhizal Genomics Consortium"/>
            <person name="Kohler A."/>
            <person name="Kuo A."/>
            <person name="Nagy L.G."/>
            <person name="Floudas D."/>
            <person name="Copeland A."/>
            <person name="Barry K.W."/>
            <person name="Cichocki N."/>
            <person name="Veneault-Fourrey C."/>
            <person name="LaButti K."/>
            <person name="Lindquist E.A."/>
            <person name="Lipzen A."/>
            <person name="Lundell T."/>
            <person name="Morin E."/>
            <person name="Murat C."/>
            <person name="Riley R."/>
            <person name="Ohm R."/>
            <person name="Sun H."/>
            <person name="Tunlid A."/>
            <person name="Henrissat B."/>
            <person name="Grigoriev I.V."/>
            <person name="Hibbett D.S."/>
            <person name="Martin F."/>
        </authorList>
    </citation>
    <scope>NUCLEOTIDE SEQUENCE [LARGE SCALE GENOMIC DNA]</scope>
    <source>
        <strain evidence="2">Ve08.2h10</strain>
    </source>
</reference>
<accession>A0A0D0EBG4</accession>
<dbReference type="HOGENOM" id="CLU_2904824_0_0_1"/>
<gene>
    <name evidence="1" type="ORF">PAXRUDRAFT_824784</name>
</gene>
<dbReference type="Proteomes" id="UP000054538">
    <property type="component" value="Unassembled WGS sequence"/>
</dbReference>
<name>A0A0D0EBG4_9AGAM</name>
<reference evidence="1 2" key="1">
    <citation type="submission" date="2014-04" db="EMBL/GenBank/DDBJ databases">
        <authorList>
            <consortium name="DOE Joint Genome Institute"/>
            <person name="Kuo A."/>
            <person name="Kohler A."/>
            <person name="Jargeat P."/>
            <person name="Nagy L.G."/>
            <person name="Floudas D."/>
            <person name="Copeland A."/>
            <person name="Barry K.W."/>
            <person name="Cichocki N."/>
            <person name="Veneault-Fourrey C."/>
            <person name="LaButti K."/>
            <person name="Lindquist E.A."/>
            <person name="Lipzen A."/>
            <person name="Lundell T."/>
            <person name="Morin E."/>
            <person name="Murat C."/>
            <person name="Sun H."/>
            <person name="Tunlid A."/>
            <person name="Henrissat B."/>
            <person name="Grigoriev I.V."/>
            <person name="Hibbett D.S."/>
            <person name="Martin F."/>
            <person name="Nordberg H.P."/>
            <person name="Cantor M.N."/>
            <person name="Hua S.X."/>
        </authorList>
    </citation>
    <scope>NUCLEOTIDE SEQUENCE [LARGE SCALE GENOMIC DNA]</scope>
    <source>
        <strain evidence="1 2">Ve08.2h10</strain>
    </source>
</reference>
<proteinExistence type="predicted"/>
<dbReference type="EMBL" id="KN824929">
    <property type="protein sequence ID" value="KIK97575.1"/>
    <property type="molecule type" value="Genomic_DNA"/>
</dbReference>
<sequence>MFGAFGGVPRILGMWETVNPHLADIGTVYEFGTPEYDSLILPRSAQRDHASLSSSTCTKSPL</sequence>
<dbReference type="InParanoid" id="A0A0D0EBG4"/>
<organism evidence="1 2">
    <name type="scientific">Paxillus rubicundulus Ve08.2h10</name>
    <dbReference type="NCBI Taxonomy" id="930991"/>
    <lineage>
        <taxon>Eukaryota</taxon>
        <taxon>Fungi</taxon>
        <taxon>Dikarya</taxon>
        <taxon>Basidiomycota</taxon>
        <taxon>Agaricomycotina</taxon>
        <taxon>Agaricomycetes</taxon>
        <taxon>Agaricomycetidae</taxon>
        <taxon>Boletales</taxon>
        <taxon>Paxilineae</taxon>
        <taxon>Paxillaceae</taxon>
        <taxon>Paxillus</taxon>
    </lineage>
</organism>
<keyword evidence="2" id="KW-1185">Reference proteome</keyword>
<evidence type="ECO:0000313" key="2">
    <source>
        <dbReference type="Proteomes" id="UP000054538"/>
    </source>
</evidence>
<dbReference type="AlphaFoldDB" id="A0A0D0EBG4"/>
<evidence type="ECO:0000313" key="1">
    <source>
        <dbReference type="EMBL" id="KIK97575.1"/>
    </source>
</evidence>